<dbReference type="EMBL" id="MUJZ01005714">
    <property type="protein sequence ID" value="OTF83005.1"/>
    <property type="molecule type" value="Genomic_DNA"/>
</dbReference>
<dbReference type="AlphaFoldDB" id="A0A1Y3BV02"/>
<dbReference type="InterPro" id="IPR045001">
    <property type="entry name" value="DRG"/>
</dbReference>
<reference evidence="1 2" key="1">
    <citation type="submission" date="2017-03" db="EMBL/GenBank/DDBJ databases">
        <title>Genome Survey of Euroglyphus maynei.</title>
        <authorList>
            <person name="Arlian L.G."/>
            <person name="Morgan M.S."/>
            <person name="Rider S.D."/>
        </authorList>
    </citation>
    <scope>NUCLEOTIDE SEQUENCE [LARGE SCALE GENOMIC DNA]</scope>
    <source>
        <strain evidence="1">Arlian Lab</strain>
        <tissue evidence="1">Whole body</tissue>
    </source>
</reference>
<feature type="non-terminal residue" evidence="1">
    <location>
        <position position="84"/>
    </location>
</feature>
<organism evidence="1 2">
    <name type="scientific">Euroglyphus maynei</name>
    <name type="common">Mayne's house dust mite</name>
    <dbReference type="NCBI Taxonomy" id="6958"/>
    <lineage>
        <taxon>Eukaryota</taxon>
        <taxon>Metazoa</taxon>
        <taxon>Ecdysozoa</taxon>
        <taxon>Arthropoda</taxon>
        <taxon>Chelicerata</taxon>
        <taxon>Arachnida</taxon>
        <taxon>Acari</taxon>
        <taxon>Acariformes</taxon>
        <taxon>Sarcoptiformes</taxon>
        <taxon>Astigmata</taxon>
        <taxon>Psoroptidia</taxon>
        <taxon>Analgoidea</taxon>
        <taxon>Pyroglyphidae</taxon>
        <taxon>Pyroglyphinae</taxon>
        <taxon>Euroglyphus</taxon>
    </lineage>
</organism>
<dbReference type="PANTHER" id="PTHR43127">
    <property type="entry name" value="DEVELOPMENTALLY-REGULATED GTP-BINDING PROTEIN 2"/>
    <property type="match status" value="1"/>
</dbReference>
<evidence type="ECO:0000313" key="1">
    <source>
        <dbReference type="EMBL" id="OTF83005.1"/>
    </source>
</evidence>
<evidence type="ECO:0008006" key="3">
    <source>
        <dbReference type="Google" id="ProtNLM"/>
    </source>
</evidence>
<dbReference type="GO" id="GO:0005525">
    <property type="term" value="F:GTP binding"/>
    <property type="evidence" value="ECO:0007669"/>
    <property type="project" value="InterPro"/>
</dbReference>
<name>A0A1Y3BV02_EURMA</name>
<dbReference type="Gene3D" id="6.10.140.1070">
    <property type="match status" value="1"/>
</dbReference>
<dbReference type="GO" id="GO:0003924">
    <property type="term" value="F:GTPase activity"/>
    <property type="evidence" value="ECO:0007669"/>
    <property type="project" value="InterPro"/>
</dbReference>
<dbReference type="SUPFAM" id="SSF52540">
    <property type="entry name" value="P-loop containing nucleoside triphosphate hydrolases"/>
    <property type="match status" value="1"/>
</dbReference>
<protein>
    <recommendedName>
        <fullName evidence="3">OBG-type G domain-containing protein</fullName>
    </recommendedName>
</protein>
<proteinExistence type="predicted"/>
<gene>
    <name evidence="1" type="ORF">BLA29_005885</name>
</gene>
<dbReference type="InterPro" id="IPR027417">
    <property type="entry name" value="P-loop_NTPase"/>
</dbReference>
<dbReference type="Proteomes" id="UP000194236">
    <property type="component" value="Unassembled WGS sequence"/>
</dbReference>
<sequence>MSILEKIADIEAEMARTQRNKATMGHLGILKARLAKLRRELITPKGGGGGTGEGFDVAKTGDARIGFVGFPSVGKSTLLSNLAG</sequence>
<comment type="caution">
    <text evidence="1">The sequence shown here is derived from an EMBL/GenBank/DDBJ whole genome shotgun (WGS) entry which is preliminary data.</text>
</comment>
<dbReference type="OrthoDB" id="603at2759"/>
<keyword evidence="2" id="KW-1185">Reference proteome</keyword>
<accession>A0A1Y3BV02</accession>
<evidence type="ECO:0000313" key="2">
    <source>
        <dbReference type="Proteomes" id="UP000194236"/>
    </source>
</evidence>